<organism evidence="12">
    <name type="scientific">Heterosigma akashiwo</name>
    <name type="common">Chromophytic alga</name>
    <name type="synonym">Heterosigma carterae</name>
    <dbReference type="NCBI Taxonomy" id="2829"/>
    <lineage>
        <taxon>Eukaryota</taxon>
        <taxon>Sar</taxon>
        <taxon>Stramenopiles</taxon>
        <taxon>Ochrophyta</taxon>
        <taxon>Raphidophyceae</taxon>
        <taxon>Chattonellales</taxon>
        <taxon>Chattonellaceae</taxon>
        <taxon>Heterosigma</taxon>
    </lineage>
</organism>
<evidence type="ECO:0000313" key="10">
    <source>
        <dbReference type="EMBL" id="CAE0640812.1"/>
    </source>
</evidence>
<dbReference type="EMBL" id="HBIU01043456">
    <property type="protein sequence ID" value="CAE0640813.1"/>
    <property type="molecule type" value="Transcribed_RNA"/>
</dbReference>
<sequence>MRCKVTDFFSVDFLSKDAVVDVWLAQSDCSVLDRKAGNSTCNILGRFQVLLPAGATGLFGNDGAAAAAGSGYGHYRPGGLPTVEATLCAPGATSANLLFAEFAAHHALLGFDHVHLGVHHPPDSLKWAEFQAVLAPWLRSGRASLHSTWVPGLDFGDEGKQFFMHACLYHAKRHARWNAIWDFDEFLTPHNPNASLSSLIEKYTNNGEKELCWIQFSSFSVTKQNPEKKDSPWPTERYNFYDPANEVWKKSIANTKRIFSSGYHLPGACKHSSPKVVFERRIAQTRDDYQDFVGMVDPEDGGMHHYVNAFKNRYGPKKMQHEDEFGKYFFPKTLSKIIEMDPDIMDWRSRLHT</sequence>
<keyword evidence="3" id="KW-0328">Glycosyltransferase</keyword>
<dbReference type="GO" id="GO:0005737">
    <property type="term" value="C:cytoplasm"/>
    <property type="evidence" value="ECO:0007669"/>
    <property type="project" value="TreeGrafter"/>
</dbReference>
<evidence type="ECO:0000256" key="3">
    <source>
        <dbReference type="ARBA" id="ARBA00022676"/>
    </source>
</evidence>
<gene>
    <name evidence="8" type="ORF">HAKA00212_LOCUS19633</name>
    <name evidence="9" type="ORF">HAKA00212_LOCUS19635</name>
    <name evidence="10" type="ORF">HAKA00212_LOCUS19636</name>
    <name evidence="11" type="ORF">HAKA00212_LOCUS19637</name>
    <name evidence="12" type="ORF">HAKA00212_LOCUS19638</name>
    <name evidence="13" type="ORF">HAKA00212_LOCUS19639</name>
</gene>
<dbReference type="Pfam" id="PF01697">
    <property type="entry name" value="Glyco_transf_92"/>
    <property type="match status" value="1"/>
</dbReference>
<evidence type="ECO:0000256" key="5">
    <source>
        <dbReference type="ARBA" id="ARBA00022692"/>
    </source>
</evidence>
<evidence type="ECO:0000313" key="9">
    <source>
        <dbReference type="EMBL" id="CAE0640811.1"/>
    </source>
</evidence>
<evidence type="ECO:0000256" key="7">
    <source>
        <dbReference type="ARBA" id="ARBA00023136"/>
    </source>
</evidence>
<accession>A0A6V1U107</accession>
<dbReference type="InterPro" id="IPR008166">
    <property type="entry name" value="Glyco_transf_92"/>
</dbReference>
<reference evidence="12" key="1">
    <citation type="submission" date="2021-01" db="EMBL/GenBank/DDBJ databases">
        <authorList>
            <person name="Corre E."/>
            <person name="Pelletier E."/>
            <person name="Niang G."/>
            <person name="Scheremetjew M."/>
            <person name="Finn R."/>
            <person name="Kale V."/>
            <person name="Holt S."/>
            <person name="Cochrane G."/>
            <person name="Meng A."/>
            <person name="Brown T."/>
            <person name="Cohen L."/>
        </authorList>
    </citation>
    <scope>NUCLEOTIDE SEQUENCE</scope>
    <source>
        <strain evidence="12">CCMP3107</strain>
    </source>
</reference>
<evidence type="ECO:0000256" key="1">
    <source>
        <dbReference type="ARBA" id="ARBA00004167"/>
    </source>
</evidence>
<dbReference type="EMBL" id="HBIU01043455">
    <property type="protein sequence ID" value="CAE0640812.1"/>
    <property type="molecule type" value="Transcribed_RNA"/>
</dbReference>
<evidence type="ECO:0000313" key="12">
    <source>
        <dbReference type="EMBL" id="CAE0640814.1"/>
    </source>
</evidence>
<comment type="similarity">
    <text evidence="2">Belongs to the glycosyltransferase 92 family.</text>
</comment>
<proteinExistence type="inferred from homology"/>
<evidence type="ECO:0000256" key="4">
    <source>
        <dbReference type="ARBA" id="ARBA00022679"/>
    </source>
</evidence>
<dbReference type="EMBL" id="HBIU01043462">
    <property type="protein sequence ID" value="CAE0640814.1"/>
    <property type="molecule type" value="Transcribed_RNA"/>
</dbReference>
<keyword evidence="5" id="KW-0812">Transmembrane</keyword>
<evidence type="ECO:0008006" key="14">
    <source>
        <dbReference type="Google" id="ProtNLM"/>
    </source>
</evidence>
<protein>
    <recommendedName>
        <fullName evidence="14">Glycosyltransferase family 92 protein</fullName>
    </recommendedName>
</protein>
<name>A0A6V1U107_HETAK</name>
<dbReference type="GO" id="GO:0016757">
    <property type="term" value="F:glycosyltransferase activity"/>
    <property type="evidence" value="ECO:0007669"/>
    <property type="project" value="UniProtKB-KW"/>
</dbReference>
<dbReference type="PANTHER" id="PTHR21461:SF12">
    <property type="entry name" value="GALACTAN BETA-1,4-GALACTOSYLTRANSFERASE GALS2"/>
    <property type="match status" value="1"/>
</dbReference>
<evidence type="ECO:0000313" key="8">
    <source>
        <dbReference type="EMBL" id="CAE0640809.1"/>
    </source>
</evidence>
<dbReference type="GO" id="GO:0016020">
    <property type="term" value="C:membrane"/>
    <property type="evidence" value="ECO:0007669"/>
    <property type="project" value="UniProtKB-SubCell"/>
</dbReference>
<comment type="subcellular location">
    <subcellularLocation>
        <location evidence="1">Membrane</location>
        <topology evidence="1">Single-pass membrane protein</topology>
    </subcellularLocation>
</comment>
<keyword evidence="7" id="KW-0472">Membrane</keyword>
<dbReference type="EMBL" id="HBIU01043448">
    <property type="protein sequence ID" value="CAE0640809.1"/>
    <property type="molecule type" value="Transcribed_RNA"/>
</dbReference>
<keyword evidence="4" id="KW-0808">Transferase</keyword>
<evidence type="ECO:0000256" key="6">
    <source>
        <dbReference type="ARBA" id="ARBA00022989"/>
    </source>
</evidence>
<evidence type="ECO:0000256" key="2">
    <source>
        <dbReference type="ARBA" id="ARBA00007647"/>
    </source>
</evidence>
<evidence type="ECO:0000313" key="13">
    <source>
        <dbReference type="EMBL" id="CAE0640815.1"/>
    </source>
</evidence>
<dbReference type="EMBL" id="HBIU01043454">
    <property type="protein sequence ID" value="CAE0640811.1"/>
    <property type="molecule type" value="Transcribed_RNA"/>
</dbReference>
<dbReference type="EMBL" id="HBIU01043464">
    <property type="protein sequence ID" value="CAE0640815.1"/>
    <property type="molecule type" value="Transcribed_RNA"/>
</dbReference>
<evidence type="ECO:0000313" key="11">
    <source>
        <dbReference type="EMBL" id="CAE0640813.1"/>
    </source>
</evidence>
<keyword evidence="6" id="KW-1133">Transmembrane helix</keyword>
<dbReference type="PANTHER" id="PTHR21461">
    <property type="entry name" value="GLYCOSYLTRANSFERASE FAMILY 92 PROTEIN"/>
    <property type="match status" value="1"/>
</dbReference>
<dbReference type="AlphaFoldDB" id="A0A6V1U107"/>